<evidence type="ECO:0000259" key="14">
    <source>
        <dbReference type="Pfam" id="PF07715"/>
    </source>
</evidence>
<dbReference type="Gene3D" id="2.40.170.20">
    <property type="entry name" value="TonB-dependent receptor, beta-barrel domain"/>
    <property type="match status" value="1"/>
</dbReference>
<organism evidence="15 16">
    <name type="scientific">Bacteroides thetaiotaomicron</name>
    <dbReference type="NCBI Taxonomy" id="818"/>
    <lineage>
        <taxon>Bacteria</taxon>
        <taxon>Pseudomonadati</taxon>
        <taxon>Bacteroidota</taxon>
        <taxon>Bacteroidia</taxon>
        <taxon>Bacteroidales</taxon>
        <taxon>Bacteroidaceae</taxon>
        <taxon>Bacteroides</taxon>
    </lineage>
</organism>
<dbReference type="PANTHER" id="PTHR30069">
    <property type="entry name" value="TONB-DEPENDENT OUTER MEMBRANE RECEPTOR"/>
    <property type="match status" value="1"/>
</dbReference>
<comment type="caution">
    <text evidence="15">The sequence shown here is derived from an EMBL/GenBank/DDBJ whole genome shotgun (WGS) entry which is preliminary data.</text>
</comment>
<accession>A0AAW4Z5Y2</accession>
<keyword evidence="5 12" id="KW-0732">Signal</keyword>
<evidence type="ECO:0000256" key="12">
    <source>
        <dbReference type="SAM" id="SignalP"/>
    </source>
</evidence>
<evidence type="ECO:0000256" key="5">
    <source>
        <dbReference type="ARBA" id="ARBA00022729"/>
    </source>
</evidence>
<dbReference type="AlphaFoldDB" id="A0AAW4Z5Y2"/>
<feature type="domain" description="TonB-dependent receptor-like beta-barrel" evidence="13">
    <location>
        <begin position="324"/>
        <end position="681"/>
    </location>
</feature>
<keyword evidence="7 10" id="KW-0472">Membrane</keyword>
<keyword evidence="4 10" id="KW-0812">Transmembrane</keyword>
<dbReference type="InterPro" id="IPR039426">
    <property type="entry name" value="TonB-dep_rcpt-like"/>
</dbReference>
<keyword evidence="8 15" id="KW-0675">Receptor</keyword>
<evidence type="ECO:0000313" key="16">
    <source>
        <dbReference type="Proteomes" id="UP001200544"/>
    </source>
</evidence>
<dbReference type="InterPro" id="IPR037066">
    <property type="entry name" value="Plug_dom_sf"/>
</dbReference>
<proteinExistence type="inferred from homology"/>
<keyword evidence="2 10" id="KW-0813">Transport</keyword>
<dbReference type="Proteomes" id="UP001200544">
    <property type="component" value="Unassembled WGS sequence"/>
</dbReference>
<keyword evidence="3 10" id="KW-1134">Transmembrane beta strand</keyword>
<evidence type="ECO:0000256" key="7">
    <source>
        <dbReference type="ARBA" id="ARBA00023136"/>
    </source>
</evidence>
<evidence type="ECO:0000256" key="2">
    <source>
        <dbReference type="ARBA" id="ARBA00022448"/>
    </source>
</evidence>
<dbReference type="InterPro" id="IPR008969">
    <property type="entry name" value="CarboxyPept-like_regulatory"/>
</dbReference>
<keyword evidence="6 11" id="KW-0798">TonB box</keyword>
<evidence type="ECO:0000259" key="13">
    <source>
        <dbReference type="Pfam" id="PF00593"/>
    </source>
</evidence>
<dbReference type="SUPFAM" id="SSF56935">
    <property type="entry name" value="Porins"/>
    <property type="match status" value="1"/>
</dbReference>
<name>A0AAW4Z5Y2_BACT4</name>
<evidence type="ECO:0000256" key="3">
    <source>
        <dbReference type="ARBA" id="ARBA00022452"/>
    </source>
</evidence>
<protein>
    <submittedName>
        <fullName evidence="15">TonB-dependent receptor</fullName>
    </submittedName>
</protein>
<dbReference type="Pfam" id="PF07715">
    <property type="entry name" value="Plug"/>
    <property type="match status" value="1"/>
</dbReference>
<comment type="subcellular location">
    <subcellularLocation>
        <location evidence="1 10">Cell outer membrane</location>
        <topology evidence="1 10">Multi-pass membrane protein</topology>
    </subcellularLocation>
</comment>
<reference evidence="15" key="1">
    <citation type="submission" date="2021-07" db="EMBL/GenBank/DDBJ databases">
        <title>Comparative genomics of Bacteroides fragilis group isolates reveals species-dependent resistance mechanisms and validates clinical tools for resistance prediction.</title>
        <authorList>
            <person name="Wallace M.J."/>
            <person name="Jean S."/>
            <person name="Wallace M.A."/>
            <person name="Carey-Ann B.D."/>
            <person name="Dantas G."/>
        </authorList>
    </citation>
    <scope>NUCLEOTIDE SEQUENCE</scope>
    <source>
        <strain evidence="15">BJH_160</strain>
    </source>
</reference>
<evidence type="ECO:0000256" key="4">
    <source>
        <dbReference type="ARBA" id="ARBA00022692"/>
    </source>
</evidence>
<dbReference type="GO" id="GO:0009279">
    <property type="term" value="C:cell outer membrane"/>
    <property type="evidence" value="ECO:0007669"/>
    <property type="project" value="UniProtKB-SubCell"/>
</dbReference>
<dbReference type="Pfam" id="PF00593">
    <property type="entry name" value="TonB_dep_Rec_b-barrel"/>
    <property type="match status" value="1"/>
</dbReference>
<gene>
    <name evidence="15" type="ORF">K0H07_15055</name>
</gene>
<dbReference type="Pfam" id="PF13715">
    <property type="entry name" value="CarbopepD_reg_2"/>
    <property type="match status" value="1"/>
</dbReference>
<evidence type="ECO:0000256" key="9">
    <source>
        <dbReference type="ARBA" id="ARBA00023237"/>
    </source>
</evidence>
<dbReference type="GO" id="GO:0015344">
    <property type="term" value="F:siderophore uptake transmembrane transporter activity"/>
    <property type="evidence" value="ECO:0007669"/>
    <property type="project" value="TreeGrafter"/>
</dbReference>
<dbReference type="CDD" id="cd01347">
    <property type="entry name" value="ligand_gated_channel"/>
    <property type="match status" value="1"/>
</dbReference>
<dbReference type="InterPro" id="IPR000531">
    <property type="entry name" value="Beta-barrel_TonB"/>
</dbReference>
<dbReference type="InterPro" id="IPR012910">
    <property type="entry name" value="Plug_dom"/>
</dbReference>
<evidence type="ECO:0000313" key="15">
    <source>
        <dbReference type="EMBL" id="MCE9238466.1"/>
    </source>
</evidence>
<dbReference type="SUPFAM" id="SSF49464">
    <property type="entry name" value="Carboxypeptidase regulatory domain-like"/>
    <property type="match status" value="1"/>
</dbReference>
<feature type="signal peptide" evidence="12">
    <location>
        <begin position="1"/>
        <end position="22"/>
    </location>
</feature>
<comment type="similarity">
    <text evidence="10 11">Belongs to the TonB-dependent receptor family.</text>
</comment>
<evidence type="ECO:0000256" key="8">
    <source>
        <dbReference type="ARBA" id="ARBA00023170"/>
    </source>
</evidence>
<dbReference type="PROSITE" id="PS52016">
    <property type="entry name" value="TONB_DEPENDENT_REC_3"/>
    <property type="match status" value="1"/>
</dbReference>
<keyword evidence="9 10" id="KW-0998">Cell outer membrane</keyword>
<dbReference type="Gene3D" id="2.170.130.10">
    <property type="entry name" value="TonB-dependent receptor, plug domain"/>
    <property type="match status" value="1"/>
</dbReference>
<dbReference type="EMBL" id="JAHYQA010000008">
    <property type="protein sequence ID" value="MCE9238466.1"/>
    <property type="molecule type" value="Genomic_DNA"/>
</dbReference>
<evidence type="ECO:0000256" key="10">
    <source>
        <dbReference type="PROSITE-ProRule" id="PRU01360"/>
    </source>
</evidence>
<dbReference type="RefSeq" id="WP_195740729.1">
    <property type="nucleotide sequence ID" value="NZ_JADMRY010000010.1"/>
</dbReference>
<dbReference type="PANTHER" id="PTHR30069:SF29">
    <property type="entry name" value="HEMOGLOBIN AND HEMOGLOBIN-HAPTOGLOBIN-BINDING PROTEIN 1-RELATED"/>
    <property type="match status" value="1"/>
</dbReference>
<sequence>MKPTFIASILIFSFIVTCSTSAQQSTEHISGRVTDTNGEPLPGATISIKGEETGAVTSVDGTYTLQLPGIGSYIITASYIGYQTEQKRITTEKGKKVNFSLSEDQFDLGTVVVTGTRTPKLLKDAPIITRVITSDDIKKVNANNVADLLKTELPGIEFSFSMDQQTAINMQGFGGNSVLFLVDGERLAGETLNNVDYERLNLDNVERIEIVKGAASTLYGSSAIGGVINIITRESDDPWNLNLNSRFSEHNDQRYGGTAGFNAGKFNSLTNVQYNNVDTYAVDNPGDFSTVFGSRVWNFKERLIYRPLETLKLTGRASYYFRERNKPGDTQDRYRGFSGGMKANYTFNIMSNLEVGYTFDQYDKSDYQSLYKNDVRDYSNVQHNVHALYNYTFNGKHTLTVGADYLRDYLMSYQFTDNADHTMHTADAFGQFDWNPTERLNVIAGLRFDYFSDSNVRHLSPHLGMMYKIGNCSLRGSYSQGFRSPTLKEMYMVFNMANMMMIYGNPDLKSETSHNFSVSAEYTKSRYNFSITGYYNLVHNRINTVYSEDPKGQIYTNTDKMDIAGIDANVSAKYPCGLGYRLSYTYIHEFMRDGQKKFTDTRPHTATVRIDWGKTLNKIDFNYSLNGRLLSKVKTNIYNDSFNNPSAGSQAVEYPGYMIWDFTFSLGIIKGINMNLAVNNLFDYVPDYYYFNSPTTTGTNLTLGLSLDIDRLFKK</sequence>
<feature type="chain" id="PRO_5043711446" evidence="12">
    <location>
        <begin position="23"/>
        <end position="715"/>
    </location>
</feature>
<evidence type="ECO:0000256" key="6">
    <source>
        <dbReference type="ARBA" id="ARBA00023077"/>
    </source>
</evidence>
<dbReference type="GO" id="GO:0044718">
    <property type="term" value="P:siderophore transmembrane transport"/>
    <property type="evidence" value="ECO:0007669"/>
    <property type="project" value="TreeGrafter"/>
</dbReference>
<dbReference type="Gene3D" id="2.60.40.1120">
    <property type="entry name" value="Carboxypeptidase-like, regulatory domain"/>
    <property type="match status" value="1"/>
</dbReference>
<feature type="domain" description="TonB-dependent receptor plug" evidence="14">
    <location>
        <begin position="123"/>
        <end position="227"/>
    </location>
</feature>
<evidence type="ECO:0000256" key="1">
    <source>
        <dbReference type="ARBA" id="ARBA00004571"/>
    </source>
</evidence>
<dbReference type="InterPro" id="IPR036942">
    <property type="entry name" value="Beta-barrel_TonB_sf"/>
</dbReference>
<dbReference type="FunFam" id="2.40.170.20:FF:000035">
    <property type="entry name" value="Colicin I receptor"/>
    <property type="match status" value="1"/>
</dbReference>
<evidence type="ECO:0000256" key="11">
    <source>
        <dbReference type="RuleBase" id="RU003357"/>
    </source>
</evidence>